<accession>A0A2V2Z1G7</accession>
<keyword evidence="3" id="KW-1185">Reference proteome</keyword>
<name>A0A2V2Z1G7_9BACL</name>
<proteinExistence type="predicted"/>
<evidence type="ECO:0000313" key="3">
    <source>
        <dbReference type="Proteomes" id="UP000246635"/>
    </source>
</evidence>
<reference evidence="2 3" key="1">
    <citation type="submission" date="2018-05" db="EMBL/GenBank/DDBJ databases">
        <title>Genomic Encyclopedia of Type Strains, Phase III (KMG-III): the genomes of soil and plant-associated and newly described type strains.</title>
        <authorList>
            <person name="Whitman W."/>
        </authorList>
    </citation>
    <scope>NUCLEOTIDE SEQUENCE [LARGE SCALE GENOMIC DNA]</scope>
    <source>
        <strain evidence="2 3">CECT 5696</strain>
    </source>
</reference>
<feature type="compositionally biased region" description="Basic and acidic residues" evidence="1">
    <location>
        <begin position="42"/>
        <end position="54"/>
    </location>
</feature>
<evidence type="ECO:0000313" key="2">
    <source>
        <dbReference type="EMBL" id="PWW01215.1"/>
    </source>
</evidence>
<sequence length="54" mass="6302">MKQQSSLDDAARRLTNGHYVEQTMPGIDTSDVSEYLRRHKEQLKPEQSMKKNPK</sequence>
<gene>
    <name evidence="2" type="ORF">DFQ01_110105</name>
</gene>
<organism evidence="2 3">
    <name type="scientific">Paenibacillus cellulosilyticus</name>
    <dbReference type="NCBI Taxonomy" id="375489"/>
    <lineage>
        <taxon>Bacteria</taxon>
        <taxon>Bacillati</taxon>
        <taxon>Bacillota</taxon>
        <taxon>Bacilli</taxon>
        <taxon>Bacillales</taxon>
        <taxon>Paenibacillaceae</taxon>
        <taxon>Paenibacillus</taxon>
    </lineage>
</organism>
<protein>
    <submittedName>
        <fullName evidence="2">Uncharacterized protein</fullName>
    </submittedName>
</protein>
<feature type="region of interest" description="Disordered" evidence="1">
    <location>
        <begin position="1"/>
        <end position="54"/>
    </location>
</feature>
<dbReference type="RefSeq" id="WP_174812781.1">
    <property type="nucleotide sequence ID" value="NZ_CP054613.1"/>
</dbReference>
<dbReference type="Proteomes" id="UP000246635">
    <property type="component" value="Unassembled WGS sequence"/>
</dbReference>
<dbReference type="AlphaFoldDB" id="A0A2V2Z1G7"/>
<dbReference type="EMBL" id="QGTQ01000010">
    <property type="protein sequence ID" value="PWW01215.1"/>
    <property type="molecule type" value="Genomic_DNA"/>
</dbReference>
<comment type="caution">
    <text evidence="2">The sequence shown here is derived from an EMBL/GenBank/DDBJ whole genome shotgun (WGS) entry which is preliminary data.</text>
</comment>
<evidence type="ECO:0000256" key="1">
    <source>
        <dbReference type="SAM" id="MobiDB-lite"/>
    </source>
</evidence>